<dbReference type="EMBL" id="CP009268">
    <property type="protein sequence ID" value="AJA53543.1"/>
    <property type="molecule type" value="Genomic_DNA"/>
</dbReference>
<evidence type="ECO:0000313" key="1">
    <source>
        <dbReference type="EMBL" id="AJA53543.1"/>
    </source>
</evidence>
<evidence type="ECO:0000313" key="4">
    <source>
        <dbReference type="Proteomes" id="UP000030905"/>
    </source>
</evidence>
<accession>A0A0H3JBD8</accession>
<dbReference type="AlphaFoldDB" id="A0A0H3JBD8"/>
<reference evidence="2" key="2">
    <citation type="submission" date="2015-10" db="EMBL/GenBank/DDBJ databases">
        <title>Improved Draft Genome Sequence of Clostridium pasteurianum Strain ATCC 6013 (DSM 525) Using a Hybrid Next-Generation Sequencing Approach.</title>
        <authorList>
            <person name="Pyne M.E."/>
            <person name="Utturkar S.M."/>
            <person name="Brown S.D."/>
            <person name="Moo-Young M."/>
            <person name="Chung D.A."/>
            <person name="Chou P.C."/>
        </authorList>
    </citation>
    <scope>NUCLEOTIDE SEQUENCE</scope>
    <source>
        <strain evidence="2">ATCC 6013</strain>
    </source>
</reference>
<keyword evidence="4" id="KW-1185">Reference proteome</keyword>
<protein>
    <submittedName>
        <fullName evidence="1">Uncharacterized protein</fullName>
    </submittedName>
</protein>
<sequence>MFLKDGNYNEFGIEVSFNEFELYLNEISEETITLDIHGIVQTQVTFEQFCWYINEYKHSNKRTLVLEDLTESICSVFIDMKDIKHIIKGVHFYEDSYILILKHNIMYRLIVEY</sequence>
<dbReference type="Proteomes" id="UP000030905">
    <property type="component" value="Chromosome"/>
</dbReference>
<dbReference type="GeneID" id="93075590"/>
<dbReference type="KEGG" id="cpae:CPAST_c34940"/>
<name>A0A0H3JBD8_CLOPA</name>
<dbReference type="PATRIC" id="fig|1262449.3.peg.2563"/>
<dbReference type="RefSeq" id="WP_003445921.1">
    <property type="nucleotide sequence ID" value="NZ_ANZB01000008.1"/>
</dbReference>
<reference evidence="1 4" key="1">
    <citation type="journal article" date="2015" name="Genome Announc.">
        <title>Complete Genome Sequence of the Nitrogen-Fixing and Solvent-Producing Clostridium pasteurianum DSM 525.</title>
        <authorList>
            <person name="Poehlein A."/>
            <person name="Grosse-Honebrink A."/>
            <person name="Zhang Y."/>
            <person name="Minton N.P."/>
            <person name="Daniel R."/>
        </authorList>
    </citation>
    <scope>NUCLEOTIDE SEQUENCE [LARGE SCALE GENOMIC DNA]</scope>
    <source>
        <strain evidence="1">DSM 525</strain>
        <strain evidence="4">DSM 525 / ATCC 6013</strain>
    </source>
</reference>
<evidence type="ECO:0000313" key="2">
    <source>
        <dbReference type="EMBL" id="KRU14432.1"/>
    </source>
</evidence>
<dbReference type="KEGG" id="cpat:CLPA_c34940"/>
<organism evidence="1 4">
    <name type="scientific">Clostridium pasteurianum DSM 525 = ATCC 6013</name>
    <dbReference type="NCBI Taxonomy" id="1262449"/>
    <lineage>
        <taxon>Bacteria</taxon>
        <taxon>Bacillati</taxon>
        <taxon>Bacillota</taxon>
        <taxon>Clostridia</taxon>
        <taxon>Eubacteriales</taxon>
        <taxon>Clostridiaceae</taxon>
        <taxon>Clostridium</taxon>
    </lineage>
</organism>
<evidence type="ECO:0000313" key="3">
    <source>
        <dbReference type="Proteomes" id="UP000028042"/>
    </source>
</evidence>
<dbReference type="EMBL" id="JPGY02000001">
    <property type="protein sequence ID" value="KRU14432.1"/>
    <property type="molecule type" value="Genomic_DNA"/>
</dbReference>
<proteinExistence type="predicted"/>
<gene>
    <name evidence="1" type="ORF">CLPA_c34940</name>
    <name evidence="2" type="ORF">CP6013_03690</name>
</gene>
<reference evidence="2 3" key="3">
    <citation type="journal article" name="Genome Announc.">
        <title>Improved Draft Genome Sequence of Clostridium pasteurianum Strain ATCC 6013 (DSM 525) Using a Hybrid Next-Generation Sequencing Approach.</title>
        <authorList>
            <person name="Pyne M.E."/>
            <person name="Utturkar S."/>
            <person name="Brown S.D."/>
            <person name="Moo-Young M."/>
            <person name="Chung D.A."/>
            <person name="Chou C.P."/>
        </authorList>
    </citation>
    <scope>NUCLEOTIDE SEQUENCE [LARGE SCALE GENOMIC DNA]</scope>
    <source>
        <strain evidence="2 3">ATCC 6013</strain>
    </source>
</reference>
<dbReference type="Proteomes" id="UP000028042">
    <property type="component" value="Unassembled WGS sequence"/>
</dbReference>